<dbReference type="STRING" id="946362.F2UJN8"/>
<dbReference type="Proteomes" id="UP000007799">
    <property type="component" value="Unassembled WGS sequence"/>
</dbReference>
<dbReference type="EMBL" id="GL832977">
    <property type="protein sequence ID" value="EGD77337.1"/>
    <property type="molecule type" value="Genomic_DNA"/>
</dbReference>
<dbReference type="KEGG" id="sre:PTSG_08432"/>
<feature type="region of interest" description="Disordered" evidence="6">
    <location>
        <begin position="1"/>
        <end position="41"/>
    </location>
</feature>
<dbReference type="OrthoDB" id="7933078at2759"/>
<dbReference type="Pfam" id="PF01027">
    <property type="entry name" value="Bax1-I"/>
    <property type="match status" value="1"/>
</dbReference>
<dbReference type="GeneID" id="16071239"/>
<dbReference type="PANTHER" id="PTHR23291">
    <property type="entry name" value="BAX INHIBITOR-RELATED"/>
    <property type="match status" value="1"/>
</dbReference>
<evidence type="ECO:0000313" key="8">
    <source>
        <dbReference type="Proteomes" id="UP000007799"/>
    </source>
</evidence>
<keyword evidence="4 5" id="KW-0472">Membrane</keyword>
<dbReference type="FunCoup" id="F2UJN8">
    <property type="interactions" value="626"/>
</dbReference>
<evidence type="ECO:0000256" key="2">
    <source>
        <dbReference type="ARBA" id="ARBA00022692"/>
    </source>
</evidence>
<dbReference type="RefSeq" id="XP_004990681.1">
    <property type="nucleotide sequence ID" value="XM_004990624.1"/>
</dbReference>
<dbReference type="InParanoid" id="F2UJN8"/>
<feature type="transmembrane region" description="Helical" evidence="5">
    <location>
        <begin position="174"/>
        <end position="192"/>
    </location>
</feature>
<evidence type="ECO:0000313" key="7">
    <source>
        <dbReference type="EMBL" id="EGD77337.1"/>
    </source>
</evidence>
<sequence>MSTTTTTPAVKTWGDLRPSAPPMSSAATTAASSSSAGNGGKASKQAPFALFGQLPDDQKATSLEDDFNYGVHVASCSVDVRMKFLRKVYGIVAAQLLVTSIVTGIFQFPAISAFVQTFEAGVLLSALFAFVSLVALFVKRHQFPTNLYLLGAFTLAEAYLVGTIVTFYQIHSVLQAAVITTTVVAGLTLFAFQTKYDFTIFNGLLGMLLFSLIGIGFALIA</sequence>
<dbReference type="eggNOG" id="KOG2322">
    <property type="taxonomic scope" value="Eukaryota"/>
</dbReference>
<feature type="transmembrane region" description="Helical" evidence="5">
    <location>
        <begin position="88"/>
        <end position="108"/>
    </location>
</feature>
<evidence type="ECO:0000256" key="3">
    <source>
        <dbReference type="ARBA" id="ARBA00022989"/>
    </source>
</evidence>
<comment type="similarity">
    <text evidence="5">Belongs to the BI1 family.</text>
</comment>
<dbReference type="OMA" id="AYTKGRI"/>
<comment type="subcellular location">
    <subcellularLocation>
        <location evidence="1">Membrane</location>
        <topology evidence="1">Multi-pass membrane protein</topology>
    </subcellularLocation>
</comment>
<evidence type="ECO:0000256" key="4">
    <source>
        <dbReference type="ARBA" id="ARBA00023136"/>
    </source>
</evidence>
<reference evidence="7" key="1">
    <citation type="submission" date="2009-08" db="EMBL/GenBank/DDBJ databases">
        <title>Annotation of Salpingoeca rosetta.</title>
        <authorList>
            <consortium name="The Broad Institute Genome Sequencing Platform"/>
            <person name="Russ C."/>
            <person name="Cuomo C."/>
            <person name="Burger G."/>
            <person name="Gray M.W."/>
            <person name="Holland P.W.H."/>
            <person name="King N."/>
            <person name="Lang F.B.F."/>
            <person name="Roger A.J."/>
            <person name="Ruiz-Trillo I."/>
            <person name="Young S.K."/>
            <person name="Zeng Q."/>
            <person name="Gargeya S."/>
            <person name="Alvarado L."/>
            <person name="Berlin A."/>
            <person name="Chapman S.B."/>
            <person name="Chen Z."/>
            <person name="Freedman E."/>
            <person name="Gellesch M."/>
            <person name="Goldberg J."/>
            <person name="Griggs A."/>
            <person name="Gujja S."/>
            <person name="Heilman E."/>
            <person name="Heiman D."/>
            <person name="Howarth C."/>
            <person name="Mehta T."/>
            <person name="Neiman D."/>
            <person name="Pearson M."/>
            <person name="Roberts A."/>
            <person name="Saif S."/>
            <person name="Shea T."/>
            <person name="Shenoy N."/>
            <person name="Sisk P."/>
            <person name="Stolte C."/>
            <person name="Sykes S."/>
            <person name="White J."/>
            <person name="Yandava C."/>
            <person name="Haas B."/>
            <person name="Nusbaum C."/>
            <person name="Birren B."/>
        </authorList>
    </citation>
    <scope>NUCLEOTIDE SEQUENCE [LARGE SCALE GENOMIC DNA]</scope>
    <source>
        <strain evidence="7">ATCC 50818</strain>
    </source>
</reference>
<evidence type="ECO:0000256" key="5">
    <source>
        <dbReference type="RuleBase" id="RU004379"/>
    </source>
</evidence>
<dbReference type="InterPro" id="IPR006214">
    <property type="entry name" value="Bax_inhibitor_1-related"/>
</dbReference>
<evidence type="ECO:0000256" key="6">
    <source>
        <dbReference type="SAM" id="MobiDB-lite"/>
    </source>
</evidence>
<feature type="transmembrane region" description="Helical" evidence="5">
    <location>
        <begin position="199"/>
        <end position="220"/>
    </location>
</feature>
<feature type="transmembrane region" description="Helical" evidence="5">
    <location>
        <begin position="147"/>
        <end position="168"/>
    </location>
</feature>
<evidence type="ECO:0008006" key="9">
    <source>
        <dbReference type="Google" id="ProtNLM"/>
    </source>
</evidence>
<feature type="compositionally biased region" description="Low complexity" evidence="6">
    <location>
        <begin position="22"/>
        <end position="41"/>
    </location>
</feature>
<accession>F2UJN8</accession>
<dbReference type="PANTHER" id="PTHR23291:SF50">
    <property type="entry name" value="PROTEIN LIFEGUARD 4"/>
    <property type="match status" value="1"/>
</dbReference>
<keyword evidence="2 5" id="KW-0812">Transmembrane</keyword>
<gene>
    <name evidence="7" type="ORF">PTSG_08432</name>
</gene>
<dbReference type="GO" id="GO:0016020">
    <property type="term" value="C:membrane"/>
    <property type="evidence" value="ECO:0007669"/>
    <property type="project" value="UniProtKB-SubCell"/>
</dbReference>
<proteinExistence type="inferred from homology"/>
<keyword evidence="8" id="KW-1185">Reference proteome</keyword>
<feature type="transmembrane region" description="Helical" evidence="5">
    <location>
        <begin position="120"/>
        <end position="138"/>
    </location>
</feature>
<protein>
    <recommendedName>
        <fullName evidence="9">Transmembrane BAX inhibitor motif-containing protein 4</fullName>
    </recommendedName>
</protein>
<keyword evidence="3 5" id="KW-1133">Transmembrane helix</keyword>
<evidence type="ECO:0000256" key="1">
    <source>
        <dbReference type="ARBA" id="ARBA00004141"/>
    </source>
</evidence>
<name>F2UJN8_SALR5</name>
<organism evidence="8">
    <name type="scientific">Salpingoeca rosetta (strain ATCC 50818 / BSB-021)</name>
    <dbReference type="NCBI Taxonomy" id="946362"/>
    <lineage>
        <taxon>Eukaryota</taxon>
        <taxon>Choanoflagellata</taxon>
        <taxon>Craspedida</taxon>
        <taxon>Salpingoecidae</taxon>
        <taxon>Salpingoeca</taxon>
    </lineage>
</organism>
<dbReference type="AlphaFoldDB" id="F2UJN8"/>